<organism evidence="1">
    <name type="scientific">Candidatus Kentrum sp. TC</name>
    <dbReference type="NCBI Taxonomy" id="2126339"/>
    <lineage>
        <taxon>Bacteria</taxon>
        <taxon>Pseudomonadati</taxon>
        <taxon>Pseudomonadota</taxon>
        <taxon>Gammaproteobacteria</taxon>
        <taxon>Candidatus Kentrum</taxon>
    </lineage>
</organism>
<proteinExistence type="predicted"/>
<evidence type="ECO:0000313" key="1">
    <source>
        <dbReference type="EMBL" id="VFK44346.1"/>
    </source>
</evidence>
<accession>A0A450YS65</accession>
<gene>
    <name evidence="1" type="ORF">BECKTC1821D_GA0114238_102032</name>
</gene>
<protein>
    <submittedName>
        <fullName evidence="1">Uncharacterized protein</fullName>
    </submittedName>
</protein>
<sequence length="49" mass="5773">MNISVFLSYPKPHISAQRRFVGRVEEYLRMRGLEPKTLGVLPITTWMRP</sequence>
<dbReference type="AlphaFoldDB" id="A0A450YS65"/>
<reference evidence="1" key="1">
    <citation type="submission" date="2019-02" db="EMBL/GenBank/DDBJ databases">
        <authorList>
            <person name="Gruber-Vodicka R. H."/>
            <person name="Seah K. B. B."/>
        </authorList>
    </citation>
    <scope>NUCLEOTIDE SEQUENCE</scope>
    <source>
        <strain evidence="1">BECK_BZ123</strain>
    </source>
</reference>
<name>A0A450YS65_9GAMM</name>
<dbReference type="EMBL" id="CAADFS010000020">
    <property type="protein sequence ID" value="VFK44346.1"/>
    <property type="molecule type" value="Genomic_DNA"/>
</dbReference>